<evidence type="ECO:0000313" key="7">
    <source>
        <dbReference type="Proteomes" id="UP000530268"/>
    </source>
</evidence>
<feature type="domain" description="ABC transporter" evidence="5">
    <location>
        <begin position="8"/>
        <end position="234"/>
    </location>
</feature>
<keyword evidence="3" id="KW-0547">Nucleotide-binding</keyword>
<protein>
    <submittedName>
        <fullName evidence="6">Biotin transport system ATP-binding protein</fullName>
        <ecNumber evidence="6">3.6.3.-</ecNumber>
    </submittedName>
</protein>
<evidence type="ECO:0000256" key="3">
    <source>
        <dbReference type="ARBA" id="ARBA00022741"/>
    </source>
</evidence>
<accession>A0A7W6E322</accession>
<dbReference type="Pfam" id="PF00005">
    <property type="entry name" value="ABC_tran"/>
    <property type="match status" value="1"/>
</dbReference>
<dbReference type="InterPro" id="IPR003439">
    <property type="entry name" value="ABC_transporter-like_ATP-bd"/>
</dbReference>
<comment type="similarity">
    <text evidence="1">Belongs to the ABC transporter superfamily.</text>
</comment>
<dbReference type="CDD" id="cd03225">
    <property type="entry name" value="ABC_cobalt_CbiO_domain1"/>
    <property type="match status" value="1"/>
</dbReference>
<proteinExistence type="inferred from homology"/>
<organism evidence="6 7">
    <name type="scientific">Sulfitobacter undariae</name>
    <dbReference type="NCBI Taxonomy" id="1563671"/>
    <lineage>
        <taxon>Bacteria</taxon>
        <taxon>Pseudomonadati</taxon>
        <taxon>Pseudomonadota</taxon>
        <taxon>Alphaproteobacteria</taxon>
        <taxon>Rhodobacterales</taxon>
        <taxon>Roseobacteraceae</taxon>
        <taxon>Sulfitobacter</taxon>
    </lineage>
</organism>
<evidence type="ECO:0000313" key="6">
    <source>
        <dbReference type="EMBL" id="MBB3992561.1"/>
    </source>
</evidence>
<dbReference type="Proteomes" id="UP000530268">
    <property type="component" value="Unassembled WGS sequence"/>
</dbReference>
<sequence length="243" mass="25992">MSDISPLLRLDVVDLRIDGRDVLRGITCVSDARRIAVLGRNGSGKTTLARVMAGLKAPTGGTVHIAGVDVARDRRGALGAVGILFQNPDHQIIFPTVGEELSFGLSQMGMTKVAVTDRVEQVLAQFGKSAWHDAAIYQLSQGQRQLVCLMAILAMAPKVIILDEPFAGLDIPTMMHLSRVLESTDAALVHITHDPRIVAHYDHVLWIEGGAVQMQGAAAEVAPAFEAAMTELGKRDDLSDIAG</sequence>
<reference evidence="6 7" key="1">
    <citation type="submission" date="2020-08" db="EMBL/GenBank/DDBJ databases">
        <title>Genomic Encyclopedia of Type Strains, Phase IV (KMG-IV): sequencing the most valuable type-strain genomes for metagenomic binning, comparative biology and taxonomic classification.</title>
        <authorList>
            <person name="Goeker M."/>
        </authorList>
    </citation>
    <scope>NUCLEOTIDE SEQUENCE [LARGE SCALE GENOMIC DNA]</scope>
    <source>
        <strain evidence="6 7">DSM 102234</strain>
    </source>
</reference>
<dbReference type="InterPro" id="IPR027417">
    <property type="entry name" value="P-loop_NTPase"/>
</dbReference>
<dbReference type="SUPFAM" id="SSF52540">
    <property type="entry name" value="P-loop containing nucleoside triphosphate hydrolases"/>
    <property type="match status" value="1"/>
</dbReference>
<dbReference type="InterPro" id="IPR050095">
    <property type="entry name" value="ECF_ABC_transporter_ATP-bd"/>
</dbReference>
<dbReference type="PANTHER" id="PTHR43553:SF24">
    <property type="entry name" value="ENERGY-COUPLING FACTOR TRANSPORTER ATP-BINDING PROTEIN ECFA1"/>
    <property type="match status" value="1"/>
</dbReference>
<dbReference type="AlphaFoldDB" id="A0A7W6E322"/>
<keyword evidence="6" id="KW-0378">Hydrolase</keyword>
<comment type="caution">
    <text evidence="6">The sequence shown here is derived from an EMBL/GenBank/DDBJ whole genome shotgun (WGS) entry which is preliminary data.</text>
</comment>
<gene>
    <name evidence="6" type="ORF">GGR95_000180</name>
</gene>
<dbReference type="EC" id="3.6.3.-" evidence="6"/>
<dbReference type="GO" id="GO:0005524">
    <property type="term" value="F:ATP binding"/>
    <property type="evidence" value="ECO:0007669"/>
    <property type="project" value="UniProtKB-KW"/>
</dbReference>
<dbReference type="SMART" id="SM00382">
    <property type="entry name" value="AAA"/>
    <property type="match status" value="1"/>
</dbReference>
<dbReference type="PROSITE" id="PS50893">
    <property type="entry name" value="ABC_TRANSPORTER_2"/>
    <property type="match status" value="1"/>
</dbReference>
<evidence type="ECO:0000256" key="2">
    <source>
        <dbReference type="ARBA" id="ARBA00022448"/>
    </source>
</evidence>
<keyword evidence="7" id="KW-1185">Reference proteome</keyword>
<keyword evidence="4 6" id="KW-0067">ATP-binding</keyword>
<evidence type="ECO:0000256" key="1">
    <source>
        <dbReference type="ARBA" id="ARBA00005417"/>
    </source>
</evidence>
<dbReference type="RefSeq" id="WP_184561832.1">
    <property type="nucleotide sequence ID" value="NZ_JACIEI010000001.1"/>
</dbReference>
<dbReference type="GO" id="GO:0042626">
    <property type="term" value="F:ATPase-coupled transmembrane transporter activity"/>
    <property type="evidence" value="ECO:0007669"/>
    <property type="project" value="TreeGrafter"/>
</dbReference>
<dbReference type="Gene3D" id="3.40.50.300">
    <property type="entry name" value="P-loop containing nucleotide triphosphate hydrolases"/>
    <property type="match status" value="1"/>
</dbReference>
<name>A0A7W6E322_9RHOB</name>
<dbReference type="GO" id="GO:0016887">
    <property type="term" value="F:ATP hydrolysis activity"/>
    <property type="evidence" value="ECO:0007669"/>
    <property type="project" value="InterPro"/>
</dbReference>
<dbReference type="PANTHER" id="PTHR43553">
    <property type="entry name" value="HEAVY METAL TRANSPORTER"/>
    <property type="match status" value="1"/>
</dbReference>
<dbReference type="InterPro" id="IPR015856">
    <property type="entry name" value="ABC_transpr_CbiO/EcfA_su"/>
</dbReference>
<dbReference type="InterPro" id="IPR003593">
    <property type="entry name" value="AAA+_ATPase"/>
</dbReference>
<keyword evidence="2" id="KW-0813">Transport</keyword>
<evidence type="ECO:0000259" key="5">
    <source>
        <dbReference type="PROSITE" id="PS50893"/>
    </source>
</evidence>
<evidence type="ECO:0000256" key="4">
    <source>
        <dbReference type="ARBA" id="ARBA00022840"/>
    </source>
</evidence>
<dbReference type="GO" id="GO:0043190">
    <property type="term" value="C:ATP-binding cassette (ABC) transporter complex"/>
    <property type="evidence" value="ECO:0007669"/>
    <property type="project" value="TreeGrafter"/>
</dbReference>
<dbReference type="EMBL" id="JACIEI010000001">
    <property type="protein sequence ID" value="MBB3992561.1"/>
    <property type="molecule type" value="Genomic_DNA"/>
</dbReference>